<comment type="caution">
    <text evidence="1">The sequence shown here is derived from an EMBL/GenBank/DDBJ whole genome shotgun (WGS) entry which is preliminary data.</text>
</comment>
<sequence length="117" mass="12490">MSRYVIAGLAALAVLAAIIWGGVAAIGKIDGMIDKAASITRIERDAYWKGEIEKSNAQAQAKIAETLKQTMAAQDAARDQIEAAIQRADALEKQNASLPDDGTGGIGRDRVRLLNQR</sequence>
<evidence type="ECO:0000313" key="1">
    <source>
        <dbReference type="EMBL" id="MUZ73355.1"/>
    </source>
</evidence>
<evidence type="ECO:0000313" key="2">
    <source>
        <dbReference type="Proteomes" id="UP000477951"/>
    </source>
</evidence>
<dbReference type="AlphaFoldDB" id="A0A6L6VEK1"/>
<dbReference type="EMBL" id="WPHR01000007">
    <property type="protein sequence ID" value="MUZ73355.1"/>
    <property type="molecule type" value="Genomic_DNA"/>
</dbReference>
<reference evidence="1 2" key="1">
    <citation type="submission" date="2019-12" db="EMBL/GenBank/DDBJ databases">
        <title>Whole-genome sequencing of Allorhizobium vitis.</title>
        <authorList>
            <person name="Gan H.M."/>
            <person name="Szegedi E."/>
            <person name="Burr T."/>
            <person name="Savka M.A."/>
        </authorList>
    </citation>
    <scope>NUCLEOTIDE SEQUENCE [LARGE SCALE GENOMIC DNA]</scope>
    <source>
        <strain evidence="1 2">CG516</strain>
    </source>
</reference>
<dbReference type="Proteomes" id="UP000477951">
    <property type="component" value="Unassembled WGS sequence"/>
</dbReference>
<protein>
    <submittedName>
        <fullName evidence="1">Uncharacterized protein</fullName>
    </submittedName>
</protein>
<accession>A0A6L6VEK1</accession>
<organism evidence="1 2">
    <name type="scientific">Agrobacterium vitis</name>
    <name type="common">Rhizobium vitis</name>
    <dbReference type="NCBI Taxonomy" id="373"/>
    <lineage>
        <taxon>Bacteria</taxon>
        <taxon>Pseudomonadati</taxon>
        <taxon>Pseudomonadota</taxon>
        <taxon>Alphaproteobacteria</taxon>
        <taxon>Hyphomicrobiales</taxon>
        <taxon>Rhizobiaceae</taxon>
        <taxon>Rhizobium/Agrobacterium group</taxon>
        <taxon>Agrobacterium</taxon>
    </lineage>
</organism>
<proteinExistence type="predicted"/>
<gene>
    <name evidence="1" type="ORF">GOZ90_11745</name>
</gene>
<dbReference type="RefSeq" id="WP_156614788.1">
    <property type="nucleotide sequence ID" value="NZ_WPHR01000007.1"/>
</dbReference>
<name>A0A6L6VEK1_AGRVI</name>